<dbReference type="InterPro" id="IPR049382">
    <property type="entry name" value="FGGY_C_2"/>
</dbReference>
<dbReference type="Pfam" id="PF00370">
    <property type="entry name" value="FGGY_N"/>
    <property type="match status" value="1"/>
</dbReference>
<dbReference type="InterPro" id="IPR050406">
    <property type="entry name" value="FGGY_Carb_Kinase"/>
</dbReference>
<dbReference type="PANTHER" id="PTHR43095:SF5">
    <property type="entry name" value="XYLULOSE KINASE"/>
    <property type="match status" value="1"/>
</dbReference>
<evidence type="ECO:0000256" key="3">
    <source>
        <dbReference type="ARBA" id="ARBA00022777"/>
    </source>
</evidence>
<sequence>MTEIRHVGVIDIGKTNVKVAVVDLEKRVEIGVLKRANTVLGGPPYPHYDIDGHWQFICEALARLNEDHGIDALSVTTHGASLVLLDEDGNLAAPVLDYEHDGPDDLTEDYDGIRPDFAETGSPRLPVGLNAGAQLFWQFKTDPELEKRVVTVLTYPQYWVFRLAGVLANEVTSLGCHTDLWDPRRGCFSSLVARLGLESRMAPVRKAIDCAGRLRPEVAEATGLSPETEVACGIHDSNASLLPHLRERPAPFSVVSTGTWVIALAIGGRETPLDPARDTLMNVNAFGDPVPSARFMGGREFDLAMDGRTAEYSEADVAAVLKKQIFLLPAVDPRSGPFQGRQAVWTVDERTLSVGERFAALSFYLAMVTAECLDMIGADGPVIVEGPFARNSHYQAMLQSATGRPVETSEASATGTSIGAALLVLGDRQGDGPERPASSASVPGDSLLEAYADAWRQQMKATASSQNKKTSS</sequence>
<comment type="similarity">
    <text evidence="1">Belongs to the FGGY kinase family.</text>
</comment>
<keyword evidence="3 6" id="KW-0418">Kinase</keyword>
<evidence type="ECO:0000313" key="7">
    <source>
        <dbReference type="Proteomes" id="UP001431221"/>
    </source>
</evidence>
<dbReference type="RefSeq" id="WP_248152186.1">
    <property type="nucleotide sequence ID" value="NZ_JALNMJ010000003.1"/>
</dbReference>
<dbReference type="SUPFAM" id="SSF53067">
    <property type="entry name" value="Actin-like ATPase domain"/>
    <property type="match status" value="2"/>
</dbReference>
<dbReference type="Proteomes" id="UP001431221">
    <property type="component" value="Unassembled WGS sequence"/>
</dbReference>
<comment type="caution">
    <text evidence="6">The sequence shown here is derived from an EMBL/GenBank/DDBJ whole genome shotgun (WGS) entry which is preliminary data.</text>
</comment>
<dbReference type="Gene3D" id="3.30.420.40">
    <property type="match status" value="2"/>
</dbReference>
<dbReference type="InterPro" id="IPR018484">
    <property type="entry name" value="FGGY_N"/>
</dbReference>
<feature type="domain" description="Carbohydrate kinase FGGY N-terminal" evidence="4">
    <location>
        <begin position="8"/>
        <end position="242"/>
    </location>
</feature>
<keyword evidence="2" id="KW-0808">Transferase</keyword>
<dbReference type="Pfam" id="PF21546">
    <property type="entry name" value="FGGY_C_2"/>
    <property type="match status" value="1"/>
</dbReference>
<evidence type="ECO:0000259" key="4">
    <source>
        <dbReference type="Pfam" id="PF00370"/>
    </source>
</evidence>
<reference evidence="6" key="1">
    <citation type="submission" date="2022-04" db="EMBL/GenBank/DDBJ databases">
        <title>Roseibium sp. CAU 1639 isolated from mud.</title>
        <authorList>
            <person name="Kim W."/>
        </authorList>
    </citation>
    <scope>NUCLEOTIDE SEQUENCE</scope>
    <source>
        <strain evidence="6">CAU 1639</strain>
    </source>
</reference>
<evidence type="ECO:0000259" key="5">
    <source>
        <dbReference type="Pfam" id="PF21546"/>
    </source>
</evidence>
<dbReference type="EMBL" id="JALNMJ010000003">
    <property type="protein sequence ID" value="MCK7611736.1"/>
    <property type="molecule type" value="Genomic_DNA"/>
</dbReference>
<evidence type="ECO:0000313" key="6">
    <source>
        <dbReference type="EMBL" id="MCK7611736.1"/>
    </source>
</evidence>
<gene>
    <name evidence="6" type="ORF">M0H32_06170</name>
</gene>
<protein>
    <submittedName>
        <fullName evidence="6">FGGY-family carbohydrate kinase</fullName>
    </submittedName>
</protein>
<dbReference type="CDD" id="cd07772">
    <property type="entry name" value="ASKHA_NBD_FGGY_NaCK-like"/>
    <property type="match status" value="1"/>
</dbReference>
<accession>A0ABT0GQM2</accession>
<keyword evidence="7" id="KW-1185">Reference proteome</keyword>
<feature type="domain" description="Carbohydrate kinase FGGY C-terminal" evidence="5">
    <location>
        <begin position="250"/>
        <end position="424"/>
    </location>
</feature>
<evidence type="ECO:0000256" key="2">
    <source>
        <dbReference type="ARBA" id="ARBA00022679"/>
    </source>
</evidence>
<evidence type="ECO:0000256" key="1">
    <source>
        <dbReference type="ARBA" id="ARBA00009156"/>
    </source>
</evidence>
<dbReference type="InterPro" id="IPR043129">
    <property type="entry name" value="ATPase_NBD"/>
</dbReference>
<name>A0ABT0GQM2_9HYPH</name>
<dbReference type="GO" id="GO:0016301">
    <property type="term" value="F:kinase activity"/>
    <property type="evidence" value="ECO:0007669"/>
    <property type="project" value="UniProtKB-KW"/>
</dbReference>
<proteinExistence type="inferred from homology"/>
<dbReference type="PANTHER" id="PTHR43095">
    <property type="entry name" value="SUGAR KINASE"/>
    <property type="match status" value="1"/>
</dbReference>
<organism evidence="6 7">
    <name type="scientific">Roseibium sediminicola</name>
    <dbReference type="NCBI Taxonomy" id="2933272"/>
    <lineage>
        <taxon>Bacteria</taxon>
        <taxon>Pseudomonadati</taxon>
        <taxon>Pseudomonadota</taxon>
        <taxon>Alphaproteobacteria</taxon>
        <taxon>Hyphomicrobiales</taxon>
        <taxon>Stappiaceae</taxon>
        <taxon>Roseibium</taxon>
    </lineage>
</organism>